<dbReference type="InterPro" id="IPR005699">
    <property type="entry name" value="Chap_lipoprot_PulS/OutS"/>
</dbReference>
<evidence type="ECO:0000313" key="5">
    <source>
        <dbReference type="Proteomes" id="UP000050489"/>
    </source>
</evidence>
<gene>
    <name evidence="3" type="ORF">AN695_0201115</name>
    <name evidence="2" type="ORF">DKC05_24570</name>
    <name evidence="4" type="ORF">DMW51_26385</name>
</gene>
<protein>
    <submittedName>
        <fullName evidence="3">Secretion protein</fullName>
    </submittedName>
</protein>
<dbReference type="NCBIfam" id="TIGR01004">
    <property type="entry name" value="PulS_OutS"/>
    <property type="match status" value="1"/>
</dbReference>
<dbReference type="GO" id="GO:0006886">
    <property type="term" value="P:intracellular protein transport"/>
    <property type="evidence" value="ECO:0007669"/>
    <property type="project" value="InterPro"/>
</dbReference>
<reference evidence="2 6" key="3">
    <citation type="submission" date="2018-05" db="EMBL/GenBank/DDBJ databases">
        <title>Klebsiella quasipneumonaiae provides a window into carbapenemase gene transfer, plasmid rearrangements and nosocomial acquisition from the hospital environment.</title>
        <authorList>
            <person name="Mathers A.J."/>
            <person name="Vegesana K."/>
            <person name="Stoesser N."/>
            <person name="Crook D."/>
            <person name="Vaughan A."/>
            <person name="Barry K."/>
            <person name="Parikh H."/>
            <person name="Sebra R."/>
            <person name="Kotay S."/>
            <person name="Walker A.S."/>
            <person name="Sheppard A.E."/>
        </authorList>
    </citation>
    <scope>NUCLEOTIDE SEQUENCE [LARGE SCALE GENOMIC DNA]</scope>
    <source>
        <strain evidence="2 6">CAV1761</strain>
    </source>
</reference>
<keyword evidence="1" id="KW-0732">Signal</keyword>
<evidence type="ECO:0000313" key="2">
    <source>
        <dbReference type="EMBL" id="AWL70596.1"/>
    </source>
</evidence>
<dbReference type="Proteomes" id="UP000050489">
    <property type="component" value="Unassembled WGS sequence"/>
</dbReference>
<accession>A0A0G3SSQ4</accession>
<sequence>MSTQFRTSLCGAVALLLLAGCQQTAHKPTPPLQAQLDHIASMLAGGHFLRVDCGRSDVPDDVKLQRTAMRAAQHRGWDTQAAGYRQLPALTQARYLTLQQDNQLLTDKCTTLSRSTARFIAAAQADQEDYME</sequence>
<name>A0A0G3SSQ4_SERMA</name>
<dbReference type="InterPro" id="IPR038432">
    <property type="entry name" value="PulS/OutS-like_sf"/>
</dbReference>
<dbReference type="Proteomes" id="UP000245399">
    <property type="component" value="Chromosome"/>
</dbReference>
<dbReference type="EMBL" id="CP029449">
    <property type="protein sequence ID" value="AWL70596.1"/>
    <property type="molecule type" value="Genomic_DNA"/>
</dbReference>
<dbReference type="RefSeq" id="WP_038872224.1">
    <property type="nucleotide sequence ID" value="NZ_CABMHU010000142.1"/>
</dbReference>
<keyword evidence="7" id="KW-1185">Reference proteome</keyword>
<proteinExistence type="predicted"/>
<evidence type="ECO:0000313" key="6">
    <source>
        <dbReference type="Proteomes" id="UP000245399"/>
    </source>
</evidence>
<dbReference type="PROSITE" id="PS51257">
    <property type="entry name" value="PROKAR_LIPOPROTEIN"/>
    <property type="match status" value="1"/>
</dbReference>
<dbReference type="EMBL" id="QJQB01000592">
    <property type="protein sequence ID" value="PYA55242.1"/>
    <property type="molecule type" value="Genomic_DNA"/>
</dbReference>
<dbReference type="Gene3D" id="1.20.58.1630">
    <property type="entry name" value="Chaperone lipoprotein PulS/OutS"/>
    <property type="match status" value="1"/>
</dbReference>
<evidence type="ECO:0000313" key="4">
    <source>
        <dbReference type="EMBL" id="PYA55242.1"/>
    </source>
</evidence>
<dbReference type="Proteomes" id="UP000247823">
    <property type="component" value="Unassembled WGS sequence"/>
</dbReference>
<evidence type="ECO:0000313" key="3">
    <source>
        <dbReference type="EMBL" id="OCO91428.1"/>
    </source>
</evidence>
<organism evidence="3 5">
    <name type="scientific">Serratia marcescens</name>
    <dbReference type="NCBI Taxonomy" id="615"/>
    <lineage>
        <taxon>Bacteria</taxon>
        <taxon>Pseudomonadati</taxon>
        <taxon>Pseudomonadota</taxon>
        <taxon>Gammaproteobacteria</taxon>
        <taxon>Enterobacterales</taxon>
        <taxon>Yersiniaceae</taxon>
        <taxon>Serratia</taxon>
    </lineage>
</organism>
<reference evidence="3" key="2">
    <citation type="journal article" date="2017" name="PLoS ONE">
        <title>Genomic and phenotypic characterisation of fluoroquinolone resistance mechanisms in Enterobacteriaceae in Durban, South Africa.</title>
        <authorList>
            <person name="Osei Sekyere J."/>
            <person name="Amoako D.G."/>
        </authorList>
    </citation>
    <scope>NUCLEOTIDE SEQUENCE</scope>
    <source>
        <strain evidence="3">945174350</strain>
    </source>
</reference>
<evidence type="ECO:0000256" key="1">
    <source>
        <dbReference type="SAM" id="SignalP"/>
    </source>
</evidence>
<dbReference type="Pfam" id="PF09691">
    <property type="entry name" value="T2SS_PulS_OutS"/>
    <property type="match status" value="1"/>
</dbReference>
<reference evidence="4" key="5">
    <citation type="submission" date="2018-06" db="EMBL/GenBank/DDBJ databases">
        <authorList>
            <person name="Martins R.C."/>
            <person name="Perdigao-Neto L.V."/>
            <person name="Costa S.F."/>
            <person name="Levin A.S.S."/>
        </authorList>
    </citation>
    <scope>NUCLEOTIDE SEQUENCE</scope>
    <source>
        <strain evidence="4">1283</strain>
    </source>
</reference>
<evidence type="ECO:0000313" key="7">
    <source>
        <dbReference type="Proteomes" id="UP000247823"/>
    </source>
</evidence>
<reference evidence="4" key="4">
    <citation type="submission" date="2018-06" db="EMBL/GenBank/DDBJ databases">
        <title>Serratia marcescens genome sequencing and assembly.</title>
        <authorList>
            <person name="Martins R.C.R."/>
            <person name="Perdigao-Neto L.V."/>
            <person name="Costa S.F."/>
            <person name="Levin A.S.S."/>
        </authorList>
    </citation>
    <scope>NUCLEOTIDE SEQUENCE</scope>
    <source>
        <strain evidence="4">1283</strain>
    </source>
</reference>
<dbReference type="InterPro" id="IPR019114">
    <property type="entry name" value="Chap_lipoprot_PulS/OutS-like"/>
</dbReference>
<feature type="signal peptide" evidence="1">
    <location>
        <begin position="1"/>
        <end position="25"/>
    </location>
</feature>
<dbReference type="EMBL" id="LJEX02000001">
    <property type="protein sequence ID" value="OCO91428.1"/>
    <property type="molecule type" value="Genomic_DNA"/>
</dbReference>
<reference evidence="5" key="1">
    <citation type="submission" date="2016-04" db="EMBL/GenBank/DDBJ databases">
        <authorList>
            <person name="Osei Sekyere J."/>
            <person name="Sivertsen A."/>
            <person name="Pedersen A.T."/>
            <person name="Sundsfjord A."/>
        </authorList>
    </citation>
    <scope>NUCLEOTIDE SEQUENCE [LARGE SCALE GENOMIC DNA]</scope>
    <source>
        <strain evidence="5">945174350</strain>
    </source>
</reference>
<feature type="chain" id="PRO_5044542561" evidence="1">
    <location>
        <begin position="26"/>
        <end position="132"/>
    </location>
</feature>
<dbReference type="AlphaFoldDB" id="A0A0G3SSQ4"/>